<gene>
    <name evidence="1" type="ORF">M404DRAFT_994382</name>
</gene>
<evidence type="ECO:0000313" key="2">
    <source>
        <dbReference type="Proteomes" id="UP000054217"/>
    </source>
</evidence>
<evidence type="ECO:0000313" key="1">
    <source>
        <dbReference type="EMBL" id="KIO11652.1"/>
    </source>
</evidence>
<dbReference type="EMBL" id="KN831949">
    <property type="protein sequence ID" value="KIO11652.1"/>
    <property type="molecule type" value="Genomic_DNA"/>
</dbReference>
<proteinExistence type="predicted"/>
<organism evidence="1 2">
    <name type="scientific">Pisolithus tinctorius Marx 270</name>
    <dbReference type="NCBI Taxonomy" id="870435"/>
    <lineage>
        <taxon>Eukaryota</taxon>
        <taxon>Fungi</taxon>
        <taxon>Dikarya</taxon>
        <taxon>Basidiomycota</taxon>
        <taxon>Agaricomycotina</taxon>
        <taxon>Agaricomycetes</taxon>
        <taxon>Agaricomycetidae</taxon>
        <taxon>Boletales</taxon>
        <taxon>Sclerodermatineae</taxon>
        <taxon>Pisolithaceae</taxon>
        <taxon>Pisolithus</taxon>
    </lineage>
</organism>
<dbReference type="AlphaFoldDB" id="A0A0C3KPV5"/>
<sequence length="67" mass="7550">MNDIGSTITPPSNDIRQLKARPWVSRTPMSANLLSSHHTFHWHYPETISSLSCHLFTSGRSVLCSLK</sequence>
<dbReference type="HOGENOM" id="CLU_2813452_0_0_1"/>
<dbReference type="Proteomes" id="UP000054217">
    <property type="component" value="Unassembled WGS sequence"/>
</dbReference>
<reference evidence="1 2" key="1">
    <citation type="submission" date="2014-04" db="EMBL/GenBank/DDBJ databases">
        <authorList>
            <consortium name="DOE Joint Genome Institute"/>
            <person name="Kuo A."/>
            <person name="Kohler A."/>
            <person name="Costa M.D."/>
            <person name="Nagy L.G."/>
            <person name="Floudas D."/>
            <person name="Copeland A."/>
            <person name="Barry K.W."/>
            <person name="Cichocki N."/>
            <person name="Veneault-Fourrey C."/>
            <person name="LaButti K."/>
            <person name="Lindquist E.A."/>
            <person name="Lipzen A."/>
            <person name="Lundell T."/>
            <person name="Morin E."/>
            <person name="Murat C."/>
            <person name="Sun H."/>
            <person name="Tunlid A."/>
            <person name="Henrissat B."/>
            <person name="Grigoriev I.V."/>
            <person name="Hibbett D.S."/>
            <person name="Martin F."/>
            <person name="Nordberg H.P."/>
            <person name="Cantor M.N."/>
            <person name="Hua S.X."/>
        </authorList>
    </citation>
    <scope>NUCLEOTIDE SEQUENCE [LARGE SCALE GENOMIC DNA]</scope>
    <source>
        <strain evidence="1 2">Marx 270</strain>
    </source>
</reference>
<protein>
    <submittedName>
        <fullName evidence="1">Uncharacterized protein</fullName>
    </submittedName>
</protein>
<name>A0A0C3KPV5_PISTI</name>
<dbReference type="InParanoid" id="A0A0C3KPV5"/>
<keyword evidence="2" id="KW-1185">Reference proteome</keyword>
<accession>A0A0C3KPV5</accession>
<reference evidence="2" key="2">
    <citation type="submission" date="2015-01" db="EMBL/GenBank/DDBJ databases">
        <title>Evolutionary Origins and Diversification of the Mycorrhizal Mutualists.</title>
        <authorList>
            <consortium name="DOE Joint Genome Institute"/>
            <consortium name="Mycorrhizal Genomics Consortium"/>
            <person name="Kohler A."/>
            <person name="Kuo A."/>
            <person name="Nagy L.G."/>
            <person name="Floudas D."/>
            <person name="Copeland A."/>
            <person name="Barry K.W."/>
            <person name="Cichocki N."/>
            <person name="Veneault-Fourrey C."/>
            <person name="LaButti K."/>
            <person name="Lindquist E.A."/>
            <person name="Lipzen A."/>
            <person name="Lundell T."/>
            <person name="Morin E."/>
            <person name="Murat C."/>
            <person name="Riley R."/>
            <person name="Ohm R."/>
            <person name="Sun H."/>
            <person name="Tunlid A."/>
            <person name="Henrissat B."/>
            <person name="Grigoriev I.V."/>
            <person name="Hibbett D.S."/>
            <person name="Martin F."/>
        </authorList>
    </citation>
    <scope>NUCLEOTIDE SEQUENCE [LARGE SCALE GENOMIC DNA]</scope>
    <source>
        <strain evidence="2">Marx 270</strain>
    </source>
</reference>